<gene>
    <name evidence="2" type="primary">mobB</name>
    <name evidence="2" type="ORF">ACFFJ2_14495</name>
</gene>
<evidence type="ECO:0000259" key="1">
    <source>
        <dbReference type="Pfam" id="PF03205"/>
    </source>
</evidence>
<accession>A0ABV6DAB4</accession>
<comment type="caution">
    <text evidence="2">The sequence shown here is derived from an EMBL/GenBank/DDBJ whole genome shotgun (WGS) entry which is preliminary data.</text>
</comment>
<dbReference type="NCBIfam" id="TIGR00176">
    <property type="entry name" value="mobB"/>
    <property type="match status" value="1"/>
</dbReference>
<name>A0ABV6DAB4_9HYPH</name>
<dbReference type="Gene3D" id="3.40.50.300">
    <property type="entry name" value="P-loop containing nucleotide triphosphate hydrolases"/>
    <property type="match status" value="1"/>
</dbReference>
<dbReference type="Proteomes" id="UP001589755">
    <property type="component" value="Unassembled WGS sequence"/>
</dbReference>
<dbReference type="Pfam" id="PF03205">
    <property type="entry name" value="MobB"/>
    <property type="match status" value="1"/>
</dbReference>
<dbReference type="CDD" id="cd03116">
    <property type="entry name" value="MobB"/>
    <property type="match status" value="1"/>
</dbReference>
<proteinExistence type="predicted"/>
<dbReference type="PANTHER" id="PTHR40072">
    <property type="entry name" value="MOLYBDOPTERIN-GUANINE DINUCLEOTIDE BIOSYNTHESIS ADAPTER PROTEIN-RELATED"/>
    <property type="match status" value="1"/>
</dbReference>
<protein>
    <submittedName>
        <fullName evidence="2">Molybdopterin-guanine dinucleotide biosynthesis protein B</fullName>
    </submittedName>
</protein>
<dbReference type="RefSeq" id="WP_261522361.1">
    <property type="nucleotide sequence ID" value="NZ_JAODNW010000025.1"/>
</dbReference>
<dbReference type="PANTHER" id="PTHR40072:SF1">
    <property type="entry name" value="MOLYBDOPTERIN-GUANINE DINUCLEOTIDE BIOSYNTHESIS ADAPTER PROTEIN"/>
    <property type="match status" value="1"/>
</dbReference>
<dbReference type="InterPro" id="IPR004435">
    <property type="entry name" value="MobB_dom"/>
</dbReference>
<feature type="domain" description="Molybdopterin-guanine dinucleotide biosynthesis protein B (MobB)" evidence="1">
    <location>
        <begin position="5"/>
        <end position="139"/>
    </location>
</feature>
<dbReference type="EMBL" id="JBHLXD010000025">
    <property type="protein sequence ID" value="MFC0209613.1"/>
    <property type="molecule type" value="Genomic_DNA"/>
</dbReference>
<keyword evidence="3" id="KW-1185">Reference proteome</keyword>
<evidence type="ECO:0000313" key="2">
    <source>
        <dbReference type="EMBL" id="MFC0209613.1"/>
    </source>
</evidence>
<organism evidence="2 3">
    <name type="scientific">Chelativorans intermedius</name>
    <dbReference type="NCBI Taxonomy" id="515947"/>
    <lineage>
        <taxon>Bacteria</taxon>
        <taxon>Pseudomonadati</taxon>
        <taxon>Pseudomonadota</taxon>
        <taxon>Alphaproteobacteria</taxon>
        <taxon>Hyphomicrobiales</taxon>
        <taxon>Phyllobacteriaceae</taxon>
        <taxon>Chelativorans</taxon>
    </lineage>
</organism>
<sequence>MTHRVFGVTGWKNSGKTTLTVRLVAAFAERGLKVATVKHAHHSFDIDQPGTDSFRHRQAGAMETVIVSSRRWAQMHELATGEQEPSLATVLARISPCDLVLVEGYKNEAHPKIECRRKEARDQTPLAGSLPGIVAIASDEADRQEAGLPFFFLDDIPGIAGFILSHLGME</sequence>
<dbReference type="InterPro" id="IPR027417">
    <property type="entry name" value="P-loop_NTPase"/>
</dbReference>
<dbReference type="SUPFAM" id="SSF52540">
    <property type="entry name" value="P-loop containing nucleoside triphosphate hydrolases"/>
    <property type="match status" value="1"/>
</dbReference>
<evidence type="ECO:0000313" key="3">
    <source>
        <dbReference type="Proteomes" id="UP001589755"/>
    </source>
</evidence>
<dbReference type="InterPro" id="IPR052539">
    <property type="entry name" value="MGD_biosynthesis_adapter"/>
</dbReference>
<reference evidence="2 3" key="1">
    <citation type="submission" date="2024-09" db="EMBL/GenBank/DDBJ databases">
        <authorList>
            <person name="Sun Q."/>
            <person name="Mori K."/>
        </authorList>
    </citation>
    <scope>NUCLEOTIDE SEQUENCE [LARGE SCALE GENOMIC DNA]</scope>
    <source>
        <strain evidence="2 3">CCM 8543</strain>
    </source>
</reference>